<comment type="caution">
    <text evidence="2">The sequence shown here is derived from an EMBL/GenBank/DDBJ whole genome shotgun (WGS) entry which is preliminary data.</text>
</comment>
<evidence type="ECO:0000313" key="3">
    <source>
        <dbReference type="Proteomes" id="UP000230002"/>
    </source>
</evidence>
<keyword evidence="3" id="KW-1185">Reference proteome</keyword>
<gene>
    <name evidence="2" type="ORF">GSI_14360</name>
</gene>
<dbReference type="Proteomes" id="UP000230002">
    <property type="component" value="Unassembled WGS sequence"/>
</dbReference>
<reference evidence="2 3" key="1">
    <citation type="journal article" date="2015" name="Sci. Rep.">
        <title>Chromosome-level genome map provides insights into diverse defense mechanisms in the medicinal fungus Ganoderma sinense.</title>
        <authorList>
            <person name="Zhu Y."/>
            <person name="Xu J."/>
            <person name="Sun C."/>
            <person name="Zhou S."/>
            <person name="Xu H."/>
            <person name="Nelson D.R."/>
            <person name="Qian J."/>
            <person name="Song J."/>
            <person name="Luo H."/>
            <person name="Xiang L."/>
            <person name="Li Y."/>
            <person name="Xu Z."/>
            <person name="Ji A."/>
            <person name="Wang L."/>
            <person name="Lu S."/>
            <person name="Hayward A."/>
            <person name="Sun W."/>
            <person name="Li X."/>
            <person name="Schwartz D.C."/>
            <person name="Wang Y."/>
            <person name="Chen S."/>
        </authorList>
    </citation>
    <scope>NUCLEOTIDE SEQUENCE [LARGE SCALE GENOMIC DNA]</scope>
    <source>
        <strain evidence="2 3">ZZ0214-1</strain>
    </source>
</reference>
<proteinExistence type="predicted"/>
<feature type="region of interest" description="Disordered" evidence="1">
    <location>
        <begin position="42"/>
        <end position="160"/>
    </location>
</feature>
<evidence type="ECO:0000313" key="2">
    <source>
        <dbReference type="EMBL" id="PIL23053.1"/>
    </source>
</evidence>
<feature type="compositionally biased region" description="Basic residues" evidence="1">
    <location>
        <begin position="59"/>
        <end position="81"/>
    </location>
</feature>
<name>A0A2G8RNH8_9APHY</name>
<accession>A0A2G8RNH8</accession>
<dbReference type="AlphaFoldDB" id="A0A2G8RNH8"/>
<protein>
    <submittedName>
        <fullName evidence="2">Uncharacterized protein</fullName>
    </submittedName>
</protein>
<feature type="region of interest" description="Disordered" evidence="1">
    <location>
        <begin position="270"/>
        <end position="296"/>
    </location>
</feature>
<evidence type="ECO:0000256" key="1">
    <source>
        <dbReference type="SAM" id="MobiDB-lite"/>
    </source>
</evidence>
<sequence length="361" mass="39379">MSLYVPFHLPKQYTPVYPPVYHHRGRWPPPVLNPPLHRSTYPFVHVRHPGPPAAGASPSRHRGRGPRRSRSGSRGSRRRYVRFADQPVIIDLQASPPQNPSSAPGPSPTRGRLRRASRTPASPAPLRNSHSAATAPLRNVPPAPARHLTRPPTSHSGTKASPALAAANCGLHALLAAFPPGLWDLRRTARPPHHPQHEPRYADPAFGAEKRKRTMTLLFRPCGRAELAWRATVHVKAASCGRHLTVGDVLGAISTELLGRSVCREVRAGTGTGERVGEGAGEGDGEGEGGGETPHPCYAKARKAQRVRARWGHTGRAHFDDELRNVDLYHVDHGTRLFFEGLRPERMGGGEVVYVVKFSCA</sequence>
<organism evidence="2 3">
    <name type="scientific">Ganoderma sinense ZZ0214-1</name>
    <dbReference type="NCBI Taxonomy" id="1077348"/>
    <lineage>
        <taxon>Eukaryota</taxon>
        <taxon>Fungi</taxon>
        <taxon>Dikarya</taxon>
        <taxon>Basidiomycota</taxon>
        <taxon>Agaricomycotina</taxon>
        <taxon>Agaricomycetes</taxon>
        <taxon>Polyporales</taxon>
        <taxon>Polyporaceae</taxon>
        <taxon>Ganoderma</taxon>
    </lineage>
</organism>
<feature type="compositionally biased region" description="Pro residues" evidence="1">
    <location>
        <begin position="97"/>
        <end position="107"/>
    </location>
</feature>
<dbReference type="OrthoDB" id="2752039at2759"/>
<dbReference type="EMBL" id="AYKW01000068">
    <property type="protein sequence ID" value="PIL23053.1"/>
    <property type="molecule type" value="Genomic_DNA"/>
</dbReference>
<feature type="compositionally biased region" description="Gly residues" evidence="1">
    <location>
        <begin position="270"/>
        <end position="280"/>
    </location>
</feature>